<protein>
    <submittedName>
        <fullName evidence="5">GntR family transcriptional regulator</fullName>
    </submittedName>
</protein>
<dbReference type="PANTHER" id="PTHR43537:SF5">
    <property type="entry name" value="UXU OPERON TRANSCRIPTIONAL REGULATOR"/>
    <property type="match status" value="1"/>
</dbReference>
<name>A0A095T226_9GAMM</name>
<dbReference type="Pfam" id="PF00392">
    <property type="entry name" value="GntR"/>
    <property type="match status" value="1"/>
</dbReference>
<dbReference type="SUPFAM" id="SSF48008">
    <property type="entry name" value="GntR ligand-binding domain-like"/>
    <property type="match status" value="1"/>
</dbReference>
<dbReference type="InterPro" id="IPR036390">
    <property type="entry name" value="WH_DNA-bd_sf"/>
</dbReference>
<dbReference type="RefSeq" id="WP_038023208.1">
    <property type="nucleotide sequence ID" value="NZ_JPKR02000003.1"/>
</dbReference>
<dbReference type="SMART" id="SM00345">
    <property type="entry name" value="HTH_GNTR"/>
    <property type="match status" value="1"/>
</dbReference>
<evidence type="ECO:0000256" key="1">
    <source>
        <dbReference type="ARBA" id="ARBA00023015"/>
    </source>
</evidence>
<feature type="domain" description="HTH gntR-type" evidence="4">
    <location>
        <begin position="13"/>
        <end position="80"/>
    </location>
</feature>
<dbReference type="STRING" id="642227.HA49_19465"/>
<dbReference type="Pfam" id="PF07729">
    <property type="entry name" value="FCD"/>
    <property type="match status" value="1"/>
</dbReference>
<dbReference type="PROSITE" id="PS50949">
    <property type="entry name" value="HTH_GNTR"/>
    <property type="match status" value="1"/>
</dbReference>
<dbReference type="InterPro" id="IPR011711">
    <property type="entry name" value="GntR_C"/>
</dbReference>
<proteinExistence type="predicted"/>
<keyword evidence="1" id="KW-0805">Transcription regulation</keyword>
<dbReference type="PANTHER" id="PTHR43537">
    <property type="entry name" value="TRANSCRIPTIONAL REGULATOR, GNTR FAMILY"/>
    <property type="match status" value="1"/>
</dbReference>
<gene>
    <name evidence="5" type="ORF">HA49_19465</name>
</gene>
<evidence type="ECO:0000256" key="2">
    <source>
        <dbReference type="ARBA" id="ARBA00023125"/>
    </source>
</evidence>
<dbReference type="InterPro" id="IPR036388">
    <property type="entry name" value="WH-like_DNA-bd_sf"/>
</dbReference>
<dbReference type="EMBL" id="JPKR02000003">
    <property type="protein sequence ID" value="KGD70614.1"/>
    <property type="molecule type" value="Genomic_DNA"/>
</dbReference>
<keyword evidence="6" id="KW-1185">Reference proteome</keyword>
<dbReference type="CDD" id="cd07377">
    <property type="entry name" value="WHTH_GntR"/>
    <property type="match status" value="1"/>
</dbReference>
<evidence type="ECO:0000313" key="6">
    <source>
        <dbReference type="Proteomes" id="UP000029577"/>
    </source>
</evidence>
<dbReference type="InterPro" id="IPR008920">
    <property type="entry name" value="TF_FadR/GntR_C"/>
</dbReference>
<keyword evidence="3" id="KW-0804">Transcription</keyword>
<dbReference type="SMART" id="SM00895">
    <property type="entry name" value="FCD"/>
    <property type="match status" value="1"/>
</dbReference>
<keyword evidence="2" id="KW-0238">DNA-binding</keyword>
<dbReference type="Proteomes" id="UP000029577">
    <property type="component" value="Unassembled WGS sequence"/>
</dbReference>
<evidence type="ECO:0000256" key="3">
    <source>
        <dbReference type="ARBA" id="ARBA00023163"/>
    </source>
</evidence>
<sequence>MSSVSNSNKSRPEALASRVYQAVKDDIFDFRLLPGDRFSENDIAEKMQVSRTPVRQALYWLAHEGYLEVYFRSGWQVKPFDFEYFEELYDFRTVLECEAVRRLCRLPVEQCRQALTSLQTFWIDTPPLPLSDGKEISACDEEFHRGLLDAAGNREMAKVHAIVTEKIRIIRRLDFTREDRISATYREHALILNQIFQQNSEEAQLLLTRHIAESKAEVRKITLHMLQQARTTPES</sequence>
<dbReference type="SUPFAM" id="SSF46785">
    <property type="entry name" value="Winged helix' DNA-binding domain"/>
    <property type="match status" value="1"/>
</dbReference>
<dbReference type="Gene3D" id="1.10.10.10">
    <property type="entry name" value="Winged helix-like DNA-binding domain superfamily/Winged helix DNA-binding domain"/>
    <property type="match status" value="1"/>
</dbReference>
<dbReference type="AlphaFoldDB" id="A0A095T226"/>
<organism evidence="5 6">
    <name type="scientific">Tatumella morbirosei</name>
    <dbReference type="NCBI Taxonomy" id="642227"/>
    <lineage>
        <taxon>Bacteria</taxon>
        <taxon>Pseudomonadati</taxon>
        <taxon>Pseudomonadota</taxon>
        <taxon>Gammaproteobacteria</taxon>
        <taxon>Enterobacterales</taxon>
        <taxon>Erwiniaceae</taxon>
        <taxon>Tatumella</taxon>
    </lineage>
</organism>
<dbReference type="GO" id="GO:0003700">
    <property type="term" value="F:DNA-binding transcription factor activity"/>
    <property type="evidence" value="ECO:0007669"/>
    <property type="project" value="InterPro"/>
</dbReference>
<dbReference type="InterPro" id="IPR000524">
    <property type="entry name" value="Tscrpt_reg_HTH_GntR"/>
</dbReference>
<dbReference type="GO" id="GO:0003677">
    <property type="term" value="F:DNA binding"/>
    <property type="evidence" value="ECO:0007669"/>
    <property type="project" value="UniProtKB-KW"/>
</dbReference>
<reference evidence="5" key="1">
    <citation type="submission" date="2014-12" db="EMBL/GenBank/DDBJ databases">
        <title>The draft genome of the Tatumella morbirosei type strain, LMG23360T isolated from pineapple rot.</title>
        <authorList>
            <person name="Smits T.H."/>
            <person name="Palmer M."/>
            <person name="Venter S.N."/>
            <person name="Duffy B."/>
            <person name="Steenkamp E.T."/>
            <person name="Chan W.Y."/>
            <person name="Coutinho T.A."/>
            <person name="Coetzee M.P."/>
            <person name="De Maayer P."/>
        </authorList>
    </citation>
    <scope>NUCLEOTIDE SEQUENCE [LARGE SCALE GENOMIC DNA]</scope>
    <source>
        <strain evidence="5">LMG 23360</strain>
    </source>
</reference>
<comment type="caution">
    <text evidence="5">The sequence shown here is derived from an EMBL/GenBank/DDBJ whole genome shotgun (WGS) entry which is preliminary data.</text>
</comment>
<dbReference type="Gene3D" id="1.20.120.530">
    <property type="entry name" value="GntR ligand-binding domain-like"/>
    <property type="match status" value="1"/>
</dbReference>
<dbReference type="eggNOG" id="COG1802">
    <property type="taxonomic scope" value="Bacteria"/>
</dbReference>
<evidence type="ECO:0000313" key="5">
    <source>
        <dbReference type="EMBL" id="KGD70614.1"/>
    </source>
</evidence>
<accession>A0A095T226</accession>
<evidence type="ECO:0000259" key="4">
    <source>
        <dbReference type="PROSITE" id="PS50949"/>
    </source>
</evidence>
<dbReference type="OrthoDB" id="9799812at2"/>